<evidence type="ECO:0008006" key="2">
    <source>
        <dbReference type="Google" id="ProtNLM"/>
    </source>
</evidence>
<dbReference type="PANTHER" id="PTHR43881:SF1">
    <property type="entry name" value="GAMMA-GLUTAMYLTRANSPEPTIDASE (AFU_ORTHOLOGUE AFUA_4G13580)"/>
    <property type="match status" value="1"/>
</dbReference>
<dbReference type="PANTHER" id="PTHR43881">
    <property type="entry name" value="GAMMA-GLUTAMYLTRANSPEPTIDASE (AFU_ORTHOLOGUE AFUA_4G13580)"/>
    <property type="match status" value="1"/>
</dbReference>
<feature type="non-terminal residue" evidence="1">
    <location>
        <position position="81"/>
    </location>
</feature>
<dbReference type="InterPro" id="IPR052896">
    <property type="entry name" value="GGT-like_enzyme"/>
</dbReference>
<accession>A0A382G417</accession>
<dbReference type="AlphaFoldDB" id="A0A382G417"/>
<dbReference type="Pfam" id="PF01019">
    <property type="entry name" value="G_glu_transpept"/>
    <property type="match status" value="1"/>
</dbReference>
<dbReference type="InterPro" id="IPR029055">
    <property type="entry name" value="Ntn_hydrolases_N"/>
</dbReference>
<proteinExistence type="predicted"/>
<dbReference type="SUPFAM" id="SSF56235">
    <property type="entry name" value="N-terminal nucleophile aminohydrolases (Ntn hydrolases)"/>
    <property type="match status" value="1"/>
</dbReference>
<name>A0A382G417_9ZZZZ</name>
<gene>
    <name evidence="1" type="ORF">METZ01_LOCUS222147</name>
</gene>
<dbReference type="EMBL" id="UINC01053136">
    <property type="protein sequence ID" value="SVB69293.1"/>
    <property type="molecule type" value="Genomic_DNA"/>
</dbReference>
<sequence>MIKKNVSLLVALFISLNVLGQKESVPLIDYNSIYHPEIGKEGMVVSQRRVASQVGSDILRRGGNAVDAAVATALALSVVLP</sequence>
<feature type="non-terminal residue" evidence="1">
    <location>
        <position position="1"/>
    </location>
</feature>
<protein>
    <recommendedName>
        <fullName evidence="2">Gamma-glutamyltransferase</fullName>
    </recommendedName>
</protein>
<organism evidence="1">
    <name type="scientific">marine metagenome</name>
    <dbReference type="NCBI Taxonomy" id="408172"/>
    <lineage>
        <taxon>unclassified sequences</taxon>
        <taxon>metagenomes</taxon>
        <taxon>ecological metagenomes</taxon>
    </lineage>
</organism>
<evidence type="ECO:0000313" key="1">
    <source>
        <dbReference type="EMBL" id="SVB69293.1"/>
    </source>
</evidence>
<reference evidence="1" key="1">
    <citation type="submission" date="2018-05" db="EMBL/GenBank/DDBJ databases">
        <authorList>
            <person name="Lanie J.A."/>
            <person name="Ng W.-L."/>
            <person name="Kazmierczak K.M."/>
            <person name="Andrzejewski T.M."/>
            <person name="Davidsen T.M."/>
            <person name="Wayne K.J."/>
            <person name="Tettelin H."/>
            <person name="Glass J.I."/>
            <person name="Rusch D."/>
            <person name="Podicherti R."/>
            <person name="Tsui H.-C.T."/>
            <person name="Winkler M.E."/>
        </authorList>
    </citation>
    <scope>NUCLEOTIDE SEQUENCE</scope>
</reference>